<reference evidence="1 2" key="1">
    <citation type="journal article" date="2017" name="Front. Microbiol.">
        <title>Genomics reveals a unique clone of Burkholderia cenocepacia harbouring an actively excising novel genomic island.</title>
        <authorList>
            <person name="Patil P."/>
            <person name="Mali S."/>
            <person name="Midha S."/>
            <person name="Gautam V."/>
            <person name="Dash L."/>
            <person name="Kumar S."/>
            <person name="Shastri J."/>
            <person name="Singhal L."/>
            <person name="Patil P.B."/>
        </authorList>
    </citation>
    <scope>NUCLEOTIDE SEQUENCE [LARGE SCALE GENOMIC DNA]</scope>
    <source>
        <strain evidence="1 2">BC-19</strain>
    </source>
</reference>
<comment type="caution">
    <text evidence="1">The sequence shown here is derived from an EMBL/GenBank/DDBJ whole genome shotgun (WGS) entry which is preliminary data.</text>
</comment>
<evidence type="ECO:0000313" key="1">
    <source>
        <dbReference type="EMBL" id="MCW3714146.1"/>
    </source>
</evidence>
<dbReference type="AlphaFoldDB" id="A0ABD4UJ01"/>
<dbReference type="SUPFAM" id="SSF53335">
    <property type="entry name" value="S-adenosyl-L-methionine-dependent methyltransferases"/>
    <property type="match status" value="1"/>
</dbReference>
<organism evidence="1 2">
    <name type="scientific">Burkholderia cenocepacia</name>
    <dbReference type="NCBI Taxonomy" id="95486"/>
    <lineage>
        <taxon>Bacteria</taxon>
        <taxon>Pseudomonadati</taxon>
        <taxon>Pseudomonadota</taxon>
        <taxon>Betaproteobacteria</taxon>
        <taxon>Burkholderiales</taxon>
        <taxon>Burkholderiaceae</taxon>
        <taxon>Burkholderia</taxon>
        <taxon>Burkholderia cepacia complex</taxon>
    </lineage>
</organism>
<protein>
    <recommendedName>
        <fullName evidence="3">Methyltransferase type 11 domain-containing protein</fullName>
    </recommendedName>
</protein>
<dbReference type="Gene3D" id="3.40.50.150">
    <property type="entry name" value="Vaccinia Virus protein VP39"/>
    <property type="match status" value="1"/>
</dbReference>
<dbReference type="InterPro" id="IPR029063">
    <property type="entry name" value="SAM-dependent_MTases_sf"/>
</dbReference>
<reference evidence="1 2" key="2">
    <citation type="journal article" date="2017" name="Front. Microbiol.">
        <title>Genomics Reveals a Unique Clone of Burkholderia cenocepacia Harboring an Actively Excising Novel Genomic Island.</title>
        <authorList>
            <person name="Patil P.P."/>
            <person name="Mali S."/>
            <person name="Midha S."/>
            <person name="Gautam V."/>
            <person name="Dash L."/>
            <person name="Kumar S."/>
            <person name="Shastri J."/>
            <person name="Singhal L."/>
            <person name="Patil P.B."/>
        </authorList>
    </citation>
    <scope>NUCLEOTIDE SEQUENCE [LARGE SCALE GENOMIC DNA]</scope>
    <source>
        <strain evidence="1 2">BC-19</strain>
    </source>
</reference>
<dbReference type="EMBL" id="JYMX02000019">
    <property type="protein sequence ID" value="MCW3714146.1"/>
    <property type="molecule type" value="Genomic_DNA"/>
</dbReference>
<evidence type="ECO:0008006" key="3">
    <source>
        <dbReference type="Google" id="ProtNLM"/>
    </source>
</evidence>
<dbReference type="RefSeq" id="WP_080324636.1">
    <property type="nucleotide sequence ID" value="NZ_JYMX02000019.1"/>
</dbReference>
<accession>A0ABD4UJ01</accession>
<name>A0ABD4UJ01_9BURK</name>
<gene>
    <name evidence="1" type="ORF">UE95_022945</name>
</gene>
<evidence type="ECO:0000313" key="2">
    <source>
        <dbReference type="Proteomes" id="UP000191686"/>
    </source>
</evidence>
<sequence length="353" mass="39991">MKAEIRKAVRVVADLPVVGRLVRIVVAAIRLPEFRADVMRRQEVYEKDQLPMLLRTLSELNDRQRLLDNDQDNLVRSVPVALRRLHNDVKQLKSLIEEGEAFGRENQQKLDERVGEQLSQATTLVGQMNDRLNGMDDSVRYLLGRVEFVRRELMFEMRYGASSPGEHDDTLKAKTEIIAKEKVAAAAGNGELRLNLGCGHIALDGYLNVDRRALPGVDIVSEVDELPFKSGELSEIFSAHLLEHFPQEQMVRELLPYWFDLLKPGGEFHAVVPDAQAMMKNYIDGDYPYAYLREVTFGGQDYDGDFHFNMFTPESMSAILTEAGFVDISLVEAGRRNGNCYEFEIVAKRAAKA</sequence>
<proteinExistence type="predicted"/>
<dbReference type="Proteomes" id="UP000191686">
    <property type="component" value="Unassembled WGS sequence"/>
</dbReference>